<sequence length="119" mass="14256">MKNADELLNTEDIDLIDEDIGNQLKLKEDTIFYFINYVQQKEIPLDIENVVSLHYLSVKFEIEDLEEETKDFISANHKELAIKILSNCQFDTLFTRLNKKIKWIFDFNYYFINIVHKNC</sequence>
<name>A0ABR2HAW9_9EUKA</name>
<reference evidence="1 2" key="1">
    <citation type="submission" date="2024-04" db="EMBL/GenBank/DDBJ databases">
        <title>Tritrichomonas musculus Genome.</title>
        <authorList>
            <person name="Alves-Ferreira E."/>
            <person name="Grigg M."/>
            <person name="Lorenzi H."/>
            <person name="Galac M."/>
        </authorList>
    </citation>
    <scope>NUCLEOTIDE SEQUENCE [LARGE SCALE GENOMIC DNA]</scope>
    <source>
        <strain evidence="1 2">EAF2021</strain>
    </source>
</reference>
<comment type="caution">
    <text evidence="1">The sequence shown here is derived from an EMBL/GenBank/DDBJ whole genome shotgun (WGS) entry which is preliminary data.</text>
</comment>
<keyword evidence="2" id="KW-1185">Reference proteome</keyword>
<organism evidence="1 2">
    <name type="scientific">Tritrichomonas musculus</name>
    <dbReference type="NCBI Taxonomy" id="1915356"/>
    <lineage>
        <taxon>Eukaryota</taxon>
        <taxon>Metamonada</taxon>
        <taxon>Parabasalia</taxon>
        <taxon>Tritrichomonadida</taxon>
        <taxon>Tritrichomonadidae</taxon>
        <taxon>Tritrichomonas</taxon>
    </lineage>
</organism>
<protein>
    <submittedName>
        <fullName evidence="1">Uncharacterized protein</fullName>
    </submittedName>
</protein>
<accession>A0ABR2HAW9</accession>
<gene>
    <name evidence="1" type="ORF">M9Y10_025258</name>
</gene>
<dbReference type="EMBL" id="JAPFFF010000036">
    <property type="protein sequence ID" value="KAK8843067.1"/>
    <property type="molecule type" value="Genomic_DNA"/>
</dbReference>
<evidence type="ECO:0000313" key="2">
    <source>
        <dbReference type="Proteomes" id="UP001470230"/>
    </source>
</evidence>
<dbReference type="Proteomes" id="UP001470230">
    <property type="component" value="Unassembled WGS sequence"/>
</dbReference>
<proteinExistence type="predicted"/>
<evidence type="ECO:0000313" key="1">
    <source>
        <dbReference type="EMBL" id="KAK8843067.1"/>
    </source>
</evidence>